<protein>
    <submittedName>
        <fullName evidence="1">Uncharacterized protein</fullName>
    </submittedName>
</protein>
<evidence type="ECO:0000313" key="2">
    <source>
        <dbReference type="Proteomes" id="UP001148629"/>
    </source>
</evidence>
<accession>A0ACC1SRG4</accession>
<comment type="caution">
    <text evidence="1">The sequence shown here is derived from an EMBL/GenBank/DDBJ whole genome shotgun (WGS) entry which is preliminary data.</text>
</comment>
<keyword evidence="2" id="KW-1185">Reference proteome</keyword>
<dbReference type="EMBL" id="JANRMS010000169">
    <property type="protein sequence ID" value="KAJ3545012.1"/>
    <property type="molecule type" value="Genomic_DNA"/>
</dbReference>
<reference evidence="1" key="1">
    <citation type="submission" date="2022-08" db="EMBL/GenBank/DDBJ databases">
        <title>Genome Sequence of Fusarium decemcellulare.</title>
        <authorList>
            <person name="Buettner E."/>
        </authorList>
    </citation>
    <scope>NUCLEOTIDE SEQUENCE</scope>
    <source>
        <strain evidence="1">Babe19</strain>
    </source>
</reference>
<proteinExistence type="predicted"/>
<gene>
    <name evidence="1" type="ORF">NM208_g2740</name>
</gene>
<name>A0ACC1SRG4_9HYPO</name>
<dbReference type="Proteomes" id="UP001148629">
    <property type="component" value="Unassembled WGS sequence"/>
</dbReference>
<organism evidence="1 2">
    <name type="scientific">Fusarium decemcellulare</name>
    <dbReference type="NCBI Taxonomy" id="57161"/>
    <lineage>
        <taxon>Eukaryota</taxon>
        <taxon>Fungi</taxon>
        <taxon>Dikarya</taxon>
        <taxon>Ascomycota</taxon>
        <taxon>Pezizomycotina</taxon>
        <taxon>Sordariomycetes</taxon>
        <taxon>Hypocreomycetidae</taxon>
        <taxon>Hypocreales</taxon>
        <taxon>Nectriaceae</taxon>
        <taxon>Fusarium</taxon>
        <taxon>Fusarium decemcellulare species complex</taxon>
    </lineage>
</organism>
<sequence>MTRSKYFGARFGSRLEHFGFKQQKPRSQTRNKKKQTRKRRRQPQLCQALEPLRALEKSNSADDGTLEDDGITDPGQPDCTLTFTDELATSMIDYLRLHMGPEPKIELLAEADFGQHFRFIEKMRPARTALLKLLVHPHVRSFRNQDAFGRLDWGRLYKNIDCKPLKDISQIPNVVGVYHIYGRFRRAAQRGDLAYVGQAAKQSGFAEDGWGISARAQTRLKKIKKHTQIREKGGNEGGTWMYEELSGEDVEEVLLSVSSILPFSSSDTDEASTHLSFLLSLIETIDIVFLDSLRPRSTATARRWGAAAASELRPLGMTTSQFCGLNQALPTKQNHRRFGIKLASTVWSPAECLQFIKTVNDNVDQVYPAGRRGADWDFLKSRLSEQGIHRDKRAIMSLHASLGARSDSGIATKSKLLMLRRWGCIRAVKKFLEDHGLVVPPKDDDDLYYHIPEMEEKFVSSYNFADFLKEKGFDIVSTGELRREYERVFQLVEFLLEKGGLATDSLTETPPDYFRLTTHGSKYLAKRTVEVVRYFIWESKLERFPTWPELHGIWNKSRAKLLADGVPAPLALPDYRPVLGAWSRYSSSLEMTFPPSWTYNAYLDGRTPREEDDAYMEPIAHQSSTCAPPQDEMMKDRDSDSESGWEDEGEFVFPSDTDRLQGLMNSRVGLSAAAGRSAVAPAKIAMRIDLRANAPLAMGQFRTPTFSVLVRLMQDVHRDVEGDGSQLGAPNANNAQFWENVLFKAKRSSWGFVDKADAEARFGWVLTYIRTGEFPANAKLAQCLFRETLYDSASKSTKHPYSLKVKFDKDKNSEELLNPDLHMWWVMSFLQHHGALAAITAALEDHDTDMTIKGLCHNYGILIAPL</sequence>
<evidence type="ECO:0000313" key="1">
    <source>
        <dbReference type="EMBL" id="KAJ3545012.1"/>
    </source>
</evidence>